<evidence type="ECO:0000313" key="2">
    <source>
        <dbReference type="EMBL" id="MFC4735387.1"/>
    </source>
</evidence>
<evidence type="ECO:0008006" key="4">
    <source>
        <dbReference type="Google" id="ProtNLM"/>
    </source>
</evidence>
<dbReference type="SUPFAM" id="SSF53474">
    <property type="entry name" value="alpha/beta-Hydrolases"/>
    <property type="match status" value="1"/>
</dbReference>
<keyword evidence="1" id="KW-0812">Transmembrane</keyword>
<evidence type="ECO:0000313" key="3">
    <source>
        <dbReference type="Proteomes" id="UP001595896"/>
    </source>
</evidence>
<feature type="transmembrane region" description="Helical" evidence="1">
    <location>
        <begin position="83"/>
        <end position="101"/>
    </location>
</feature>
<organism evidence="2 3">
    <name type="scientific">Bacillus daqingensis</name>
    <dbReference type="NCBI Taxonomy" id="872396"/>
    <lineage>
        <taxon>Bacteria</taxon>
        <taxon>Bacillati</taxon>
        <taxon>Bacillota</taxon>
        <taxon>Bacilli</taxon>
        <taxon>Bacillales</taxon>
        <taxon>Bacillaceae</taxon>
        <taxon>Bacillus</taxon>
    </lineage>
</organism>
<reference evidence="3" key="1">
    <citation type="journal article" date="2019" name="Int. J. Syst. Evol. Microbiol.">
        <title>The Global Catalogue of Microorganisms (GCM) 10K type strain sequencing project: providing services to taxonomists for standard genome sequencing and annotation.</title>
        <authorList>
            <consortium name="The Broad Institute Genomics Platform"/>
            <consortium name="The Broad Institute Genome Sequencing Center for Infectious Disease"/>
            <person name="Wu L."/>
            <person name="Ma J."/>
        </authorList>
    </citation>
    <scope>NUCLEOTIDE SEQUENCE [LARGE SCALE GENOMIC DNA]</scope>
    <source>
        <strain evidence="3">JCM 12165</strain>
    </source>
</reference>
<gene>
    <name evidence="2" type="ORF">ACFO4L_02205</name>
</gene>
<dbReference type="PANTHER" id="PTHR33428">
    <property type="entry name" value="CHLOROPHYLLASE-2, CHLOROPLASTIC"/>
    <property type="match status" value="1"/>
</dbReference>
<dbReference type="PANTHER" id="PTHR33428:SF2">
    <property type="entry name" value="CHLOROPHYLLASE-2"/>
    <property type="match status" value="1"/>
</dbReference>
<evidence type="ECO:0000256" key="1">
    <source>
        <dbReference type="SAM" id="Phobius"/>
    </source>
</evidence>
<feature type="transmembrane region" description="Helical" evidence="1">
    <location>
        <begin position="54"/>
        <end position="76"/>
    </location>
</feature>
<comment type="caution">
    <text evidence="2">The sequence shown here is derived from an EMBL/GenBank/DDBJ whole genome shotgun (WGS) entry which is preliminary data.</text>
</comment>
<keyword evidence="1" id="KW-0472">Membrane</keyword>
<feature type="transmembrane region" description="Helical" evidence="1">
    <location>
        <begin position="107"/>
        <end position="132"/>
    </location>
</feature>
<dbReference type="Pfam" id="PF07224">
    <property type="entry name" value="Chlorophyllase"/>
    <property type="match status" value="1"/>
</dbReference>
<name>A0ABV9NPU1_9BACI</name>
<sequence>MRSWLFWFRTRLQRTLQWDRGLEGAVAAMFLAAAAAGLIGALSTPTGIGVWFDVPAFTIAAVAACALTAAVLAPLLSLFYIPLPRVLLSASVFTAGLVYYIQDEASLGTVFTAIMTGIYILSAYLLGFLFQIWGGAASSKKKTLLSLVPVTWFLFLLFFHPTIDQHESESTFEGNQYITPLSVDHPGEPGAFETKQLFYASGGDRHRDHFDEGMDFVTRTVDATRYVEEGEWPGWRSRFWGFDESAFPLNGEMWLPEGEGPFPIVLIAHGNHRMENFSDEGYSYLGEHLASQGYAVASIDQNFVNFSNWTGIPDENMRLRAWLFMQHMLELNRLQNEEDHVLSGRLNMEQITLIGHSRGGQAAAMVPDYERFFEGDFTLSGIEDLPVASVIGLAPTDQTVDDERAAPSGVNYLTLHGARDGDVHNFRGDRQYGRTTVEGEELKAAIYIADANHSQFNTAWGRADMRLPGGMFLSRKQMMEPEDQRAVAKTFITAFLHATIRNQTQYELLFRDVRYGADWLPDTSYVSRFQTGHYEPLVTFNRNNDRSEFPEGVAAEAEGFTEWAKTSTEDRAGNRKAADGVILEWGDSGTYRLLLPEEYRNDYFSGDEDALTFSMSQMDRELGGELRGSTDPSLEIGLLFEDGETVDIPLQAYYDIPSAIWTQYSRYPFLEDQFRDGKYEEAIEPVFQTYVIPAALFDGYAPSELAALEFRFGEGPGRMIIDDIGFEQLND</sequence>
<keyword evidence="3" id="KW-1185">Reference proteome</keyword>
<keyword evidence="1" id="KW-1133">Transmembrane helix</keyword>
<dbReference type="RefSeq" id="WP_377908011.1">
    <property type="nucleotide sequence ID" value="NZ_JBHSGK010000003.1"/>
</dbReference>
<feature type="transmembrane region" description="Helical" evidence="1">
    <location>
        <begin position="21"/>
        <end position="42"/>
    </location>
</feature>
<dbReference type="Proteomes" id="UP001595896">
    <property type="component" value="Unassembled WGS sequence"/>
</dbReference>
<dbReference type="Gene3D" id="3.40.50.1820">
    <property type="entry name" value="alpha/beta hydrolase"/>
    <property type="match status" value="1"/>
</dbReference>
<dbReference type="InterPro" id="IPR029058">
    <property type="entry name" value="AB_hydrolase_fold"/>
</dbReference>
<accession>A0ABV9NPU1</accession>
<dbReference type="InterPro" id="IPR017395">
    <property type="entry name" value="Chlorophyllase-like"/>
</dbReference>
<feature type="transmembrane region" description="Helical" evidence="1">
    <location>
        <begin position="144"/>
        <end position="163"/>
    </location>
</feature>
<proteinExistence type="predicted"/>
<protein>
    <recommendedName>
        <fullName evidence="4">Alpha/beta hydrolase family protein</fullName>
    </recommendedName>
</protein>
<dbReference type="EMBL" id="JBHSGK010000003">
    <property type="protein sequence ID" value="MFC4735387.1"/>
    <property type="molecule type" value="Genomic_DNA"/>
</dbReference>